<dbReference type="PANTHER" id="PTHR13774">
    <property type="entry name" value="PHENAZINE BIOSYNTHESIS PROTEIN"/>
    <property type="match status" value="1"/>
</dbReference>
<protein>
    <submittedName>
        <fullName evidence="2">Isomerase YddE</fullName>
        <ecNumber evidence="2">5.1.-.-</ecNumber>
    </submittedName>
</protein>
<dbReference type="PANTHER" id="PTHR13774:SF32">
    <property type="entry name" value="ANTISENSE-ENHANCING SEQUENCE 1"/>
    <property type="match status" value="1"/>
</dbReference>
<accession>A0ABN7I676</accession>
<dbReference type="Pfam" id="PF02567">
    <property type="entry name" value="PhzC-PhzF"/>
    <property type="match status" value="1"/>
</dbReference>
<comment type="caution">
    <text evidence="2">The sequence shown here is derived from an EMBL/GenBank/DDBJ whole genome shotgun (WGS) entry which is preliminary data.</text>
</comment>
<evidence type="ECO:0000256" key="1">
    <source>
        <dbReference type="ARBA" id="ARBA00008270"/>
    </source>
</evidence>
<evidence type="ECO:0000313" key="3">
    <source>
        <dbReference type="Proteomes" id="UP000656319"/>
    </source>
</evidence>
<keyword evidence="2" id="KW-0413">Isomerase</keyword>
<sequence>MKRTYKVVDVFASRPLRGNPVAVILDAQGLSADEMQAIAGWTNLSETTFVLPPTTAAADYQLRIFTPRSELPFAGHPTLGSAHALLEADRVALRAGGRLVQQCDFGLVELTIEEQGRDRMLSFGLPSSKLGPLLMHDIAELEDILGCSVSVQSAPAIVDVGPVWVIAQLDDASSVLDLRPDFTRLAQLERRLGITGVTVFGAHAHGDPAIEVRTFAPSCGVEEDPVCGSGNASVAAFQWARGLLPPGGTDYVATQGRCVGRDGRINVSVDASGKVRVGGACLTCIEGSLTF</sequence>
<dbReference type="EC" id="5.1.-.-" evidence="2"/>
<dbReference type="EMBL" id="CAJHCQ010000014">
    <property type="protein sequence ID" value="CAD6549745.1"/>
    <property type="molecule type" value="Genomic_DNA"/>
</dbReference>
<dbReference type="GO" id="GO:0016853">
    <property type="term" value="F:isomerase activity"/>
    <property type="evidence" value="ECO:0007669"/>
    <property type="project" value="UniProtKB-KW"/>
</dbReference>
<keyword evidence="3" id="KW-1185">Reference proteome</keyword>
<dbReference type="SUPFAM" id="SSF54506">
    <property type="entry name" value="Diaminopimelate epimerase-like"/>
    <property type="match status" value="1"/>
</dbReference>
<comment type="similarity">
    <text evidence="1">Belongs to the PhzF family.</text>
</comment>
<dbReference type="Proteomes" id="UP000656319">
    <property type="component" value="Unassembled WGS sequence"/>
</dbReference>
<dbReference type="RefSeq" id="WP_201698478.1">
    <property type="nucleotide sequence ID" value="NZ_CAJHCQ010000014.1"/>
</dbReference>
<reference evidence="2 3" key="1">
    <citation type="submission" date="2020-10" db="EMBL/GenBank/DDBJ databases">
        <authorList>
            <person name="Peeters C."/>
        </authorList>
    </citation>
    <scope>NUCLEOTIDE SEQUENCE [LARGE SCALE GENOMIC DNA]</scope>
    <source>
        <strain evidence="2 3">LMG 27952</strain>
    </source>
</reference>
<dbReference type="NCBIfam" id="TIGR00654">
    <property type="entry name" value="PhzF_family"/>
    <property type="match status" value="1"/>
</dbReference>
<proteinExistence type="inferred from homology"/>
<dbReference type="Gene3D" id="3.10.310.10">
    <property type="entry name" value="Diaminopimelate Epimerase, Chain A, domain 1"/>
    <property type="match status" value="2"/>
</dbReference>
<dbReference type="InterPro" id="IPR003719">
    <property type="entry name" value="Phenazine_PhzF-like"/>
</dbReference>
<evidence type="ECO:0000313" key="2">
    <source>
        <dbReference type="EMBL" id="CAD6549745.1"/>
    </source>
</evidence>
<gene>
    <name evidence="2" type="primary">yddE_1</name>
    <name evidence="2" type="ORF">LMG27952_04901</name>
</gene>
<dbReference type="PIRSF" id="PIRSF016184">
    <property type="entry name" value="PhzC_PhzF"/>
    <property type="match status" value="1"/>
</dbReference>
<name>A0ABN7I676_9BURK</name>
<organism evidence="2 3">
    <name type="scientific">Paraburkholderia hiiakae</name>
    <dbReference type="NCBI Taxonomy" id="1081782"/>
    <lineage>
        <taxon>Bacteria</taxon>
        <taxon>Pseudomonadati</taxon>
        <taxon>Pseudomonadota</taxon>
        <taxon>Betaproteobacteria</taxon>
        <taxon>Burkholderiales</taxon>
        <taxon>Burkholderiaceae</taxon>
        <taxon>Paraburkholderia</taxon>
    </lineage>
</organism>